<keyword evidence="2" id="KW-0472">Membrane</keyword>
<evidence type="ECO:0000256" key="1">
    <source>
        <dbReference type="SAM" id="MobiDB-lite"/>
    </source>
</evidence>
<keyword evidence="2" id="KW-0812">Transmembrane</keyword>
<reference evidence="3 4" key="1">
    <citation type="submission" date="2019-01" db="EMBL/GenBank/DDBJ databases">
        <authorList>
            <person name="Ferrante I. M."/>
        </authorList>
    </citation>
    <scope>NUCLEOTIDE SEQUENCE [LARGE SCALE GENOMIC DNA]</scope>
    <source>
        <strain evidence="3 4">B856</strain>
    </source>
</reference>
<keyword evidence="2" id="KW-1133">Transmembrane helix</keyword>
<dbReference type="AlphaFoldDB" id="A0A448Z4V5"/>
<feature type="transmembrane region" description="Helical" evidence="2">
    <location>
        <begin position="59"/>
        <end position="78"/>
    </location>
</feature>
<evidence type="ECO:0000256" key="2">
    <source>
        <dbReference type="SAM" id="Phobius"/>
    </source>
</evidence>
<dbReference type="EMBL" id="CAACVS010000113">
    <property type="protein sequence ID" value="VEU37020.1"/>
    <property type="molecule type" value="Genomic_DNA"/>
</dbReference>
<gene>
    <name evidence="3" type="ORF">PSNMU_V1.4_AUG-EV-PASAV3_0038000</name>
</gene>
<protein>
    <submittedName>
        <fullName evidence="3">Uncharacterized protein</fullName>
    </submittedName>
</protein>
<dbReference type="OrthoDB" id="1911461at2759"/>
<organism evidence="3 4">
    <name type="scientific">Pseudo-nitzschia multistriata</name>
    <dbReference type="NCBI Taxonomy" id="183589"/>
    <lineage>
        <taxon>Eukaryota</taxon>
        <taxon>Sar</taxon>
        <taxon>Stramenopiles</taxon>
        <taxon>Ochrophyta</taxon>
        <taxon>Bacillariophyta</taxon>
        <taxon>Bacillariophyceae</taxon>
        <taxon>Bacillariophycidae</taxon>
        <taxon>Bacillariales</taxon>
        <taxon>Bacillariaceae</taxon>
        <taxon>Pseudo-nitzschia</taxon>
    </lineage>
</organism>
<evidence type="ECO:0000313" key="3">
    <source>
        <dbReference type="EMBL" id="VEU37020.1"/>
    </source>
</evidence>
<sequence>MASKAFKNLPPEVRRELLRHVKPPPSASTSFSQQSADHLRRKHKRLEAVGGQRSKSAQYWLMGCVGFVGAAATLPYFATKKIGNLTDRDDPLTAAQVRRGAFNNSGSRDAGKDHNWDLKTGTYIYPKGFAEHLKMQDPDDIDLGPDMGPIVQAEKKQRSKQ</sequence>
<feature type="region of interest" description="Disordered" evidence="1">
    <location>
        <begin position="20"/>
        <end position="42"/>
    </location>
</feature>
<keyword evidence="4" id="KW-1185">Reference proteome</keyword>
<feature type="region of interest" description="Disordered" evidence="1">
    <location>
        <begin position="136"/>
        <end position="161"/>
    </location>
</feature>
<evidence type="ECO:0000313" key="4">
    <source>
        <dbReference type="Proteomes" id="UP000291116"/>
    </source>
</evidence>
<accession>A0A448Z4V5</accession>
<feature type="compositionally biased region" description="Polar residues" evidence="1">
    <location>
        <begin position="27"/>
        <end position="36"/>
    </location>
</feature>
<dbReference type="Proteomes" id="UP000291116">
    <property type="component" value="Unassembled WGS sequence"/>
</dbReference>
<proteinExistence type="predicted"/>
<name>A0A448Z4V5_9STRA</name>